<name>A0A8S5S5S0_9CAUD</name>
<feature type="compositionally biased region" description="Basic and acidic residues" evidence="1">
    <location>
        <begin position="54"/>
        <end position="67"/>
    </location>
</feature>
<sequence>MPNGDNDFSIEELEDLFTDKGQATPPVDEGKTPPAAPQNTPNDDITKTQSFAKRLREEKEKARKEAENEIATSLGYSSYEELQKSKQNKLLEEKGLDPELVNPVVDEIVKKRLAEDPRMKELEELKQRQVTEFAKKELEDVNKLAGTNFASLEEVPKDVIEDWKKTGSLKKSYINLHGEELILKARSEASKGTTAHLNNPSGAAPEGKAKRHLTDEEKRLWKFFNPNMTDEELNNKYKEV</sequence>
<accession>A0A8S5S5S0</accession>
<feature type="compositionally biased region" description="Polar residues" evidence="1">
    <location>
        <begin position="190"/>
        <end position="201"/>
    </location>
</feature>
<reference evidence="2" key="1">
    <citation type="journal article" date="2021" name="Proc. Natl. Acad. Sci. U.S.A.">
        <title>A Catalog of Tens of Thousands of Viruses from Human Metagenomes Reveals Hidden Associations with Chronic Diseases.</title>
        <authorList>
            <person name="Tisza M.J."/>
            <person name="Buck C.B."/>
        </authorList>
    </citation>
    <scope>NUCLEOTIDE SEQUENCE</scope>
    <source>
        <strain evidence="2">CtsUe5</strain>
    </source>
</reference>
<protein>
    <submittedName>
        <fullName evidence="2">Uncharacterized protein</fullName>
    </submittedName>
</protein>
<organism evidence="2">
    <name type="scientific">Podoviridae sp. ctsUe5</name>
    <dbReference type="NCBI Taxonomy" id="2827750"/>
    <lineage>
        <taxon>Viruses</taxon>
        <taxon>Duplodnaviria</taxon>
        <taxon>Heunggongvirae</taxon>
        <taxon>Uroviricota</taxon>
        <taxon>Caudoviricetes</taxon>
    </lineage>
</organism>
<feature type="region of interest" description="Disordered" evidence="1">
    <location>
        <begin position="190"/>
        <end position="213"/>
    </location>
</feature>
<evidence type="ECO:0000313" key="2">
    <source>
        <dbReference type="EMBL" id="DAF46396.1"/>
    </source>
</evidence>
<evidence type="ECO:0000256" key="1">
    <source>
        <dbReference type="SAM" id="MobiDB-lite"/>
    </source>
</evidence>
<feature type="region of interest" description="Disordered" evidence="1">
    <location>
        <begin position="1"/>
        <end position="69"/>
    </location>
</feature>
<proteinExistence type="predicted"/>
<feature type="compositionally biased region" description="Polar residues" evidence="1">
    <location>
        <begin position="37"/>
        <end position="51"/>
    </location>
</feature>
<dbReference type="EMBL" id="BK032536">
    <property type="protein sequence ID" value="DAF46396.1"/>
    <property type="molecule type" value="Genomic_DNA"/>
</dbReference>